<gene>
    <name evidence="4" type="ORF">G3M99_05525</name>
</gene>
<feature type="compositionally biased region" description="Basic and acidic residues" evidence="1">
    <location>
        <begin position="59"/>
        <end position="83"/>
    </location>
</feature>
<reference evidence="4 5" key="1">
    <citation type="submission" date="2020-02" db="EMBL/GenBank/DDBJ databases">
        <title>Genome assembly of a novel Clostridium senegalense strain.</title>
        <authorList>
            <person name="Gupta T.B."/>
            <person name="Jauregui R."/>
            <person name="Maclean P."/>
            <person name="Nawarathana A."/>
            <person name="Brightwell G."/>
        </authorList>
    </citation>
    <scope>NUCLEOTIDE SEQUENCE [LARGE SCALE GENOMIC DNA]</scope>
    <source>
        <strain evidence="4 5">AGRFS4</strain>
    </source>
</reference>
<accession>A0A6M0H3Y6</accession>
<dbReference type="InterPro" id="IPR013830">
    <property type="entry name" value="SGNH_hydro"/>
</dbReference>
<sequence>MNKKKKYVVVNEKRLIIAIIVCLIIIFGASIPMINYIKNVNKKNELVYGKKEEVKQLEDSKTNEEVKEKEEVKSDNKENKVENNKTSSDENILTTSAFMGDSITEGFSFYELVEDKRVLANKGDTTEVAVSYVNQLKDINPKNIFILYGMNDLICFSKNEDFISQYEKLIEDIKKEVPNSTIYVQSVFPVASFGEDATNGITNTRIEEVNKLIVNMCVRQRVNYIDISKLLKGNDDSFEPDGKHVKGTFYSTWIDEIKNNLR</sequence>
<organism evidence="4 5">
    <name type="scientific">Clostridium senegalense</name>
    <dbReference type="NCBI Taxonomy" id="1465809"/>
    <lineage>
        <taxon>Bacteria</taxon>
        <taxon>Bacillati</taxon>
        <taxon>Bacillota</taxon>
        <taxon>Clostridia</taxon>
        <taxon>Eubacteriales</taxon>
        <taxon>Clostridiaceae</taxon>
        <taxon>Clostridium</taxon>
    </lineage>
</organism>
<feature type="region of interest" description="Disordered" evidence="1">
    <location>
        <begin position="59"/>
        <end position="88"/>
    </location>
</feature>
<dbReference type="InterPro" id="IPR036514">
    <property type="entry name" value="SGNH_hydro_sf"/>
</dbReference>
<dbReference type="SUPFAM" id="SSF52266">
    <property type="entry name" value="SGNH hydrolase"/>
    <property type="match status" value="1"/>
</dbReference>
<keyword evidence="2" id="KW-1133">Transmembrane helix</keyword>
<comment type="caution">
    <text evidence="4">The sequence shown here is derived from an EMBL/GenBank/DDBJ whole genome shotgun (WGS) entry which is preliminary data.</text>
</comment>
<evidence type="ECO:0000256" key="1">
    <source>
        <dbReference type="SAM" id="MobiDB-lite"/>
    </source>
</evidence>
<evidence type="ECO:0000259" key="3">
    <source>
        <dbReference type="Pfam" id="PF13472"/>
    </source>
</evidence>
<dbReference type="Proteomes" id="UP000481872">
    <property type="component" value="Unassembled WGS sequence"/>
</dbReference>
<name>A0A6M0H3Y6_9CLOT</name>
<keyword evidence="2" id="KW-0472">Membrane</keyword>
<dbReference type="Pfam" id="PF13472">
    <property type="entry name" value="Lipase_GDSL_2"/>
    <property type="match status" value="1"/>
</dbReference>
<evidence type="ECO:0000313" key="5">
    <source>
        <dbReference type="Proteomes" id="UP000481872"/>
    </source>
</evidence>
<dbReference type="RefSeq" id="WP_199869493.1">
    <property type="nucleotide sequence ID" value="NZ_JAAGPU010000007.1"/>
</dbReference>
<proteinExistence type="predicted"/>
<feature type="transmembrane region" description="Helical" evidence="2">
    <location>
        <begin position="15"/>
        <end position="37"/>
    </location>
</feature>
<evidence type="ECO:0000256" key="2">
    <source>
        <dbReference type="SAM" id="Phobius"/>
    </source>
</evidence>
<keyword evidence="5" id="KW-1185">Reference proteome</keyword>
<evidence type="ECO:0000313" key="4">
    <source>
        <dbReference type="EMBL" id="NEU04332.1"/>
    </source>
</evidence>
<keyword evidence="2" id="KW-0812">Transmembrane</keyword>
<feature type="domain" description="SGNH hydrolase-type esterase" evidence="3">
    <location>
        <begin position="98"/>
        <end position="239"/>
    </location>
</feature>
<protein>
    <recommendedName>
        <fullName evidence="3">SGNH hydrolase-type esterase domain-containing protein</fullName>
    </recommendedName>
</protein>
<dbReference type="EMBL" id="JAAGPU010000007">
    <property type="protein sequence ID" value="NEU04332.1"/>
    <property type="molecule type" value="Genomic_DNA"/>
</dbReference>
<dbReference type="Gene3D" id="3.40.50.1110">
    <property type="entry name" value="SGNH hydrolase"/>
    <property type="match status" value="1"/>
</dbReference>
<dbReference type="AlphaFoldDB" id="A0A6M0H3Y6"/>